<dbReference type="OrthoDB" id="6057630at2759"/>
<dbReference type="CDD" id="cd00637">
    <property type="entry name" value="7tm_classA_rhodopsin-like"/>
    <property type="match status" value="1"/>
</dbReference>
<feature type="compositionally biased region" description="Basic and acidic residues" evidence="8">
    <location>
        <begin position="302"/>
        <end position="318"/>
    </location>
</feature>
<evidence type="ECO:0000259" key="10">
    <source>
        <dbReference type="PROSITE" id="PS50262"/>
    </source>
</evidence>
<evidence type="ECO:0000313" key="11">
    <source>
        <dbReference type="EnsemblMetazoa" id="XP_011669632"/>
    </source>
</evidence>
<evidence type="ECO:0000313" key="12">
    <source>
        <dbReference type="Proteomes" id="UP000007110"/>
    </source>
</evidence>
<feature type="transmembrane region" description="Helical" evidence="9">
    <location>
        <begin position="58"/>
        <end position="79"/>
    </location>
</feature>
<dbReference type="KEGG" id="spu:105440800"/>
<keyword evidence="5 9" id="KW-0472">Membrane</keyword>
<keyword evidence="7" id="KW-0807">Transducer</keyword>
<dbReference type="Pfam" id="PF00001">
    <property type="entry name" value="7tm_1"/>
    <property type="match status" value="1"/>
</dbReference>
<reference evidence="12" key="1">
    <citation type="submission" date="2015-02" db="EMBL/GenBank/DDBJ databases">
        <title>Genome sequencing for Strongylocentrotus purpuratus.</title>
        <authorList>
            <person name="Murali S."/>
            <person name="Liu Y."/>
            <person name="Vee V."/>
            <person name="English A."/>
            <person name="Wang M."/>
            <person name="Skinner E."/>
            <person name="Han Y."/>
            <person name="Muzny D.M."/>
            <person name="Worley K.C."/>
            <person name="Gibbs R.A."/>
        </authorList>
    </citation>
    <scope>NUCLEOTIDE SEQUENCE</scope>
</reference>
<feature type="region of interest" description="Disordered" evidence="8">
    <location>
        <begin position="300"/>
        <end position="351"/>
    </location>
</feature>
<evidence type="ECO:0000256" key="5">
    <source>
        <dbReference type="ARBA" id="ARBA00023136"/>
    </source>
</evidence>
<evidence type="ECO:0000256" key="6">
    <source>
        <dbReference type="ARBA" id="ARBA00023170"/>
    </source>
</evidence>
<organism evidence="11 12">
    <name type="scientific">Strongylocentrotus purpuratus</name>
    <name type="common">Purple sea urchin</name>
    <dbReference type="NCBI Taxonomy" id="7668"/>
    <lineage>
        <taxon>Eukaryota</taxon>
        <taxon>Metazoa</taxon>
        <taxon>Echinodermata</taxon>
        <taxon>Eleutherozoa</taxon>
        <taxon>Echinozoa</taxon>
        <taxon>Echinoidea</taxon>
        <taxon>Euechinoidea</taxon>
        <taxon>Echinacea</taxon>
        <taxon>Camarodonta</taxon>
        <taxon>Echinidea</taxon>
        <taxon>Strongylocentrotidae</taxon>
        <taxon>Strongylocentrotus</taxon>
    </lineage>
</organism>
<feature type="region of interest" description="Disordered" evidence="8">
    <location>
        <begin position="245"/>
        <end position="287"/>
    </location>
</feature>
<dbReference type="AlphaFoldDB" id="A0A7M7HF31"/>
<proteinExistence type="predicted"/>
<evidence type="ECO:0000256" key="8">
    <source>
        <dbReference type="SAM" id="MobiDB-lite"/>
    </source>
</evidence>
<dbReference type="SMART" id="SM01381">
    <property type="entry name" value="7TM_GPCR_Srsx"/>
    <property type="match status" value="1"/>
</dbReference>
<dbReference type="Gene3D" id="1.20.1070.10">
    <property type="entry name" value="Rhodopsin 7-helix transmembrane proteins"/>
    <property type="match status" value="2"/>
</dbReference>
<evidence type="ECO:0000256" key="1">
    <source>
        <dbReference type="ARBA" id="ARBA00004141"/>
    </source>
</evidence>
<feature type="compositionally biased region" description="Polar residues" evidence="8">
    <location>
        <begin position="265"/>
        <end position="283"/>
    </location>
</feature>
<dbReference type="SUPFAM" id="SSF81321">
    <property type="entry name" value="Family A G protein-coupled receptor-like"/>
    <property type="match status" value="1"/>
</dbReference>
<dbReference type="OMA" id="FIAVICY"/>
<evidence type="ECO:0000256" key="9">
    <source>
        <dbReference type="SAM" id="Phobius"/>
    </source>
</evidence>
<comment type="subcellular location">
    <subcellularLocation>
        <location evidence="1">Membrane</location>
        <topology evidence="1">Multi-pass membrane protein</topology>
    </subcellularLocation>
</comment>
<keyword evidence="4" id="KW-0297">G-protein coupled receptor</keyword>
<feature type="compositionally biased region" description="Polar residues" evidence="8">
    <location>
        <begin position="323"/>
        <end position="338"/>
    </location>
</feature>
<dbReference type="PROSITE" id="PS50262">
    <property type="entry name" value="G_PROTEIN_RECEP_F1_2"/>
    <property type="match status" value="1"/>
</dbReference>
<keyword evidence="12" id="KW-1185">Reference proteome</keyword>
<feature type="transmembrane region" description="Helical" evidence="9">
    <location>
        <begin position="135"/>
        <end position="156"/>
    </location>
</feature>
<dbReference type="PRINTS" id="PR00237">
    <property type="entry name" value="GPCRRHODOPSN"/>
</dbReference>
<feature type="transmembrane region" description="Helical" evidence="9">
    <location>
        <begin position="94"/>
        <end position="115"/>
    </location>
</feature>
<dbReference type="InParanoid" id="A0A7M7HF31"/>
<dbReference type="InterPro" id="IPR000276">
    <property type="entry name" value="GPCR_Rhodpsn"/>
</dbReference>
<name>A0A7M7HF31_STRPU</name>
<dbReference type="GO" id="GO:0016020">
    <property type="term" value="C:membrane"/>
    <property type="evidence" value="ECO:0007669"/>
    <property type="project" value="UniProtKB-SubCell"/>
</dbReference>
<evidence type="ECO:0000256" key="7">
    <source>
        <dbReference type="ARBA" id="ARBA00023224"/>
    </source>
</evidence>
<dbReference type="GeneID" id="105440800"/>
<feature type="compositionally biased region" description="Basic residues" evidence="8">
    <location>
        <begin position="339"/>
        <end position="348"/>
    </location>
</feature>
<dbReference type="PANTHER" id="PTHR24238">
    <property type="entry name" value="G-PROTEIN COUPLED RECEPTOR"/>
    <property type="match status" value="1"/>
</dbReference>
<feature type="compositionally biased region" description="Basic and acidic residues" evidence="8">
    <location>
        <begin position="251"/>
        <end position="262"/>
    </location>
</feature>
<feature type="transmembrane region" description="Helical" evidence="9">
    <location>
        <begin position="26"/>
        <end position="46"/>
    </location>
</feature>
<keyword evidence="6" id="KW-0675">Receptor</keyword>
<evidence type="ECO:0000256" key="2">
    <source>
        <dbReference type="ARBA" id="ARBA00022692"/>
    </source>
</evidence>
<feature type="transmembrane region" description="Helical" evidence="9">
    <location>
        <begin position="176"/>
        <end position="202"/>
    </location>
</feature>
<dbReference type="Proteomes" id="UP000007110">
    <property type="component" value="Unassembled WGS sequence"/>
</dbReference>
<keyword evidence="3 9" id="KW-1133">Transmembrane helix</keyword>
<reference evidence="11" key="2">
    <citation type="submission" date="2021-01" db="UniProtKB">
        <authorList>
            <consortium name="EnsemblMetazoa"/>
        </authorList>
    </citation>
    <scope>IDENTIFICATION</scope>
</reference>
<feature type="transmembrane region" description="Helical" evidence="9">
    <location>
        <begin position="360"/>
        <end position="381"/>
    </location>
</feature>
<dbReference type="PANTHER" id="PTHR24238:SF47">
    <property type="entry name" value="ECDYSTEROIDS_DOPAMINE RECEPTOR-RELATED"/>
    <property type="match status" value="1"/>
</dbReference>
<dbReference type="EnsemblMetazoa" id="XM_011671330">
    <property type="protein sequence ID" value="XP_011669632"/>
    <property type="gene ID" value="LOC105440800"/>
</dbReference>
<feature type="domain" description="G-protein coupled receptors family 1 profile" evidence="10">
    <location>
        <begin position="39"/>
        <end position="414"/>
    </location>
</feature>
<evidence type="ECO:0000256" key="4">
    <source>
        <dbReference type="ARBA" id="ARBA00023040"/>
    </source>
</evidence>
<dbReference type="RefSeq" id="XP_011669632.2">
    <property type="nucleotide sequence ID" value="XM_011671330.2"/>
</dbReference>
<evidence type="ECO:0000256" key="3">
    <source>
        <dbReference type="ARBA" id="ARBA00022989"/>
    </source>
</evidence>
<accession>A0A7M7HF31</accession>
<dbReference type="InterPro" id="IPR017452">
    <property type="entry name" value="GPCR_Rhodpsn_7TM"/>
</dbReference>
<sequence>MTSNDSSPTEEIGVDFDISNNTIVNLTYYITSLILGLPGNAIILQTYAWKKRKTRTDFLIMGQAVIDFVACSFSLPYIFRSGFPELITIGLCRFVFYAEEIFALNSLLLTTLISIDRYLAVCRPLRRRMTVRKSISLIILCVVISIVIYLPCPIATSLTIWNGRRVCNFVPFNPLGAVLFISLISSVFTVSFATNNILYILIYASLRKRAKIHANLTRNELPTATIASNAASSLELNSRFNYAETRSAIRPRPDDTSMKDPSEAIQVSSQLETAGCSNNTSIPPSLRGVVADSNLTKSITKPSRDYGKHIPLPKRDVIPGHQEASSSTTAATVPQRRNPSPRRSKAQKNNKDFGRKTTRMLLIVTIFLFITWIPQVGFPFIPSSIIHGKIHILTLLSTFYNLRLTNHIVNFYVYYCVNSSFRRDVKGSFAKYTHCK</sequence>
<protein>
    <recommendedName>
        <fullName evidence="10">G-protein coupled receptors family 1 profile domain-containing protein</fullName>
    </recommendedName>
</protein>
<keyword evidence="2 9" id="KW-0812">Transmembrane</keyword>
<dbReference type="GO" id="GO:0004930">
    <property type="term" value="F:G protein-coupled receptor activity"/>
    <property type="evidence" value="ECO:0007669"/>
    <property type="project" value="UniProtKB-KW"/>
</dbReference>